<proteinExistence type="inferred from homology"/>
<dbReference type="Pfam" id="PF07927">
    <property type="entry name" value="HicA_toxin"/>
    <property type="match status" value="1"/>
</dbReference>
<comment type="similarity">
    <text evidence="1">Belongs to the HicA mRNA interferase family.</text>
</comment>
<evidence type="ECO:0000313" key="8">
    <source>
        <dbReference type="EMBL" id="OGY25422.1"/>
    </source>
</evidence>
<accession>A0A1G1WCJ7</accession>
<evidence type="ECO:0000313" key="9">
    <source>
        <dbReference type="Proteomes" id="UP000177588"/>
    </source>
</evidence>
<dbReference type="GO" id="GO:0003729">
    <property type="term" value="F:mRNA binding"/>
    <property type="evidence" value="ECO:0007669"/>
    <property type="project" value="InterPro"/>
</dbReference>
<dbReference type="GO" id="GO:0004519">
    <property type="term" value="F:endonuclease activity"/>
    <property type="evidence" value="ECO:0007669"/>
    <property type="project" value="UniProtKB-KW"/>
</dbReference>
<evidence type="ECO:0000256" key="4">
    <source>
        <dbReference type="ARBA" id="ARBA00022759"/>
    </source>
</evidence>
<comment type="caution">
    <text evidence="8">The sequence shown here is derived from an EMBL/GenBank/DDBJ whole genome shotgun (WGS) entry which is preliminary data.</text>
</comment>
<keyword evidence="4" id="KW-0255">Endonuclease</keyword>
<protein>
    <recommendedName>
        <fullName evidence="10">Addiction module toxin, HicA family</fullName>
    </recommendedName>
</protein>
<keyword evidence="2" id="KW-1277">Toxin-antitoxin system</keyword>
<evidence type="ECO:0008006" key="10">
    <source>
        <dbReference type="Google" id="ProtNLM"/>
    </source>
</evidence>
<dbReference type="GO" id="GO:0016787">
    <property type="term" value="F:hydrolase activity"/>
    <property type="evidence" value="ECO:0007669"/>
    <property type="project" value="UniProtKB-KW"/>
</dbReference>
<keyword evidence="5" id="KW-0378">Hydrolase</keyword>
<gene>
    <name evidence="8" type="ORF">A2Z24_02945</name>
</gene>
<name>A0A1G1WCJ7_9BACT</name>
<evidence type="ECO:0000256" key="3">
    <source>
        <dbReference type="ARBA" id="ARBA00022722"/>
    </source>
</evidence>
<evidence type="ECO:0000256" key="7">
    <source>
        <dbReference type="ARBA" id="ARBA00023016"/>
    </source>
</evidence>
<dbReference type="Gene3D" id="3.30.920.30">
    <property type="entry name" value="Hypothetical protein"/>
    <property type="match status" value="1"/>
</dbReference>
<dbReference type="STRING" id="1802597.A2Z24_02945"/>
<dbReference type="EMBL" id="MHCT01000029">
    <property type="protein sequence ID" value="OGY25422.1"/>
    <property type="molecule type" value="Genomic_DNA"/>
</dbReference>
<evidence type="ECO:0000256" key="5">
    <source>
        <dbReference type="ARBA" id="ARBA00022801"/>
    </source>
</evidence>
<dbReference type="InterPro" id="IPR038570">
    <property type="entry name" value="HicA_sf"/>
</dbReference>
<reference evidence="8 9" key="1">
    <citation type="journal article" date="2016" name="Nat. Commun.">
        <title>Thousands of microbial genomes shed light on interconnected biogeochemical processes in an aquifer system.</title>
        <authorList>
            <person name="Anantharaman K."/>
            <person name="Brown C.T."/>
            <person name="Hug L.A."/>
            <person name="Sharon I."/>
            <person name="Castelle C.J."/>
            <person name="Probst A.J."/>
            <person name="Thomas B.C."/>
            <person name="Singh A."/>
            <person name="Wilkins M.J."/>
            <person name="Karaoz U."/>
            <person name="Brodie E.L."/>
            <person name="Williams K.H."/>
            <person name="Hubbard S.S."/>
            <person name="Banfield J.F."/>
        </authorList>
    </citation>
    <scope>NUCLEOTIDE SEQUENCE [LARGE SCALE GENOMIC DNA]</scope>
</reference>
<evidence type="ECO:0000256" key="1">
    <source>
        <dbReference type="ARBA" id="ARBA00006620"/>
    </source>
</evidence>
<organism evidence="8 9">
    <name type="scientific">Candidatus Woykebacteria bacterium RBG_16_44_10</name>
    <dbReference type="NCBI Taxonomy" id="1802597"/>
    <lineage>
        <taxon>Bacteria</taxon>
        <taxon>Candidatus Woykeibacteriota</taxon>
    </lineage>
</organism>
<dbReference type="InterPro" id="IPR012933">
    <property type="entry name" value="HicA_mRNA_interferase"/>
</dbReference>
<dbReference type="SUPFAM" id="SSF54786">
    <property type="entry name" value="YcfA/nrd intein domain"/>
    <property type="match status" value="1"/>
</dbReference>
<dbReference type="Proteomes" id="UP000177588">
    <property type="component" value="Unassembled WGS sequence"/>
</dbReference>
<keyword evidence="6" id="KW-0694">RNA-binding</keyword>
<dbReference type="AlphaFoldDB" id="A0A1G1WCJ7"/>
<sequence>MASLPTNIKPIQLIRALERHGFVEKKSRGSHRRLVHPDGRWTQVAVHPKPIPTGTLLKILRQSGLTVEQLEKSL</sequence>
<evidence type="ECO:0000256" key="2">
    <source>
        <dbReference type="ARBA" id="ARBA00022649"/>
    </source>
</evidence>
<evidence type="ECO:0000256" key="6">
    <source>
        <dbReference type="ARBA" id="ARBA00022884"/>
    </source>
</evidence>
<keyword evidence="7" id="KW-0346">Stress response</keyword>
<keyword evidence="3" id="KW-0540">Nuclease</keyword>